<dbReference type="PANTHER" id="PTHR43283:SF3">
    <property type="entry name" value="BETA-LACTAMASE FAMILY PROTEIN (AFU_ORTHOLOGUE AFUA_5G07500)"/>
    <property type="match status" value="1"/>
</dbReference>
<dbReference type="SUPFAM" id="SSF56601">
    <property type="entry name" value="beta-lactamase/transpeptidase-like"/>
    <property type="match status" value="1"/>
</dbReference>
<reference evidence="2 3" key="1">
    <citation type="submission" date="2020-04" db="EMBL/GenBank/DDBJ databases">
        <authorList>
            <consortium name="Desulfovibrio sp. FSS-1 genome sequencing consortium"/>
            <person name="Shimoshige H."/>
            <person name="Kobayashi H."/>
            <person name="Maekawa T."/>
        </authorList>
    </citation>
    <scope>NUCLEOTIDE SEQUENCE [LARGE SCALE GENOMIC DNA]</scope>
    <source>
        <strain evidence="2 3">SIID29052-01</strain>
    </source>
</reference>
<feature type="domain" description="Beta-lactamase-related" evidence="1">
    <location>
        <begin position="34"/>
        <end position="397"/>
    </location>
</feature>
<accession>A0A6V8LU36</accession>
<dbReference type="InterPro" id="IPR050789">
    <property type="entry name" value="Diverse_Enzym_Activities"/>
</dbReference>
<dbReference type="EMBL" id="BLTE01000005">
    <property type="protein sequence ID" value="GFK93619.1"/>
    <property type="molecule type" value="Genomic_DNA"/>
</dbReference>
<evidence type="ECO:0000313" key="2">
    <source>
        <dbReference type="EMBL" id="GFK93619.1"/>
    </source>
</evidence>
<dbReference type="InterPro" id="IPR012338">
    <property type="entry name" value="Beta-lactam/transpept-like"/>
</dbReference>
<dbReference type="InterPro" id="IPR001466">
    <property type="entry name" value="Beta-lactam-related"/>
</dbReference>
<dbReference type="RefSeq" id="WP_173082833.1">
    <property type="nucleotide sequence ID" value="NZ_BLTE01000005.1"/>
</dbReference>
<evidence type="ECO:0000259" key="1">
    <source>
        <dbReference type="Pfam" id="PF00144"/>
    </source>
</evidence>
<protein>
    <submittedName>
        <fullName evidence="2">Esterase EstB</fullName>
        <ecNumber evidence="2">3.1.1.-</ecNumber>
    </submittedName>
</protein>
<organism evidence="2 3">
    <name type="scientific">Fundidesulfovibrio magnetotacticus</name>
    <dbReference type="NCBI Taxonomy" id="2730080"/>
    <lineage>
        <taxon>Bacteria</taxon>
        <taxon>Pseudomonadati</taxon>
        <taxon>Thermodesulfobacteriota</taxon>
        <taxon>Desulfovibrionia</taxon>
        <taxon>Desulfovibrionales</taxon>
        <taxon>Desulfovibrionaceae</taxon>
        <taxon>Fundidesulfovibrio</taxon>
    </lineage>
</organism>
<proteinExistence type="predicted"/>
<dbReference type="EC" id="3.1.1.-" evidence="2"/>
<dbReference type="Proteomes" id="UP000494245">
    <property type="component" value="Unassembled WGS sequence"/>
</dbReference>
<dbReference type="Gene3D" id="3.40.710.10">
    <property type="entry name" value="DD-peptidase/beta-lactamase superfamily"/>
    <property type="match status" value="1"/>
</dbReference>
<dbReference type="Pfam" id="PF00144">
    <property type="entry name" value="Beta-lactamase"/>
    <property type="match status" value="1"/>
</dbReference>
<dbReference type="GO" id="GO:0016787">
    <property type="term" value="F:hydrolase activity"/>
    <property type="evidence" value="ECO:0007669"/>
    <property type="project" value="UniProtKB-KW"/>
</dbReference>
<dbReference type="PANTHER" id="PTHR43283">
    <property type="entry name" value="BETA-LACTAMASE-RELATED"/>
    <property type="match status" value="1"/>
</dbReference>
<keyword evidence="2" id="KW-0378">Hydrolase</keyword>
<evidence type="ECO:0000313" key="3">
    <source>
        <dbReference type="Proteomes" id="UP000494245"/>
    </source>
</evidence>
<gene>
    <name evidence="2" type="primary">estB</name>
    <name evidence="2" type="ORF">NNJEOMEG_01453</name>
</gene>
<keyword evidence="3" id="KW-1185">Reference proteome</keyword>
<comment type="caution">
    <text evidence="2">The sequence shown here is derived from an EMBL/GenBank/DDBJ whole genome shotgun (WGS) entry which is preliminary data.</text>
</comment>
<name>A0A6V8LU36_9BACT</name>
<sequence length="401" mass="42005">MTLRARRILSFLLCFLPWLLVTTPGLSAPLRERVDAVLRRAVEEERLVGAVVLVARHGRVVHAGAWGWSDREARRAMRPDAVFRLASLSKPVTSAVVLALAERGALSLEDPVTRWLPWFAPELPGGGGAVITVGQLLTHTAGLTYGFLQPPGGTYARAGVSDGLDRPGITLEENLRRLASVPLAGAPGGAWSYSLAVDVLGAVAEQAGGAPLPELTARLVTGPLNMLDTGFLVSDPERLAVPYVREGGVLRRMDDPQVVAFGASGARFAPSRITDPGAYPSGGAGMCGTASDYLAFLEVVRAGGAALGTKAARSMTQNRLEPGQGGPGPGWGFGYGAAVLLDPAAAGSPSARGTWRWSGAYGAFFLVDRASGLSLVVLTNTTPDGMDGEFPWELVRAVYGR</sequence>
<dbReference type="AlphaFoldDB" id="A0A6V8LU36"/>
<reference evidence="2 3" key="2">
    <citation type="submission" date="2020-05" db="EMBL/GenBank/DDBJ databases">
        <title>Draft genome sequence of Desulfovibrio sp. strainFSS-1.</title>
        <authorList>
            <person name="Shimoshige H."/>
            <person name="Kobayashi H."/>
            <person name="Maekawa T."/>
        </authorList>
    </citation>
    <scope>NUCLEOTIDE SEQUENCE [LARGE SCALE GENOMIC DNA]</scope>
    <source>
        <strain evidence="2 3">SIID29052-01</strain>
    </source>
</reference>